<protein>
    <submittedName>
        <fullName evidence="1">Uncharacterized protein</fullName>
    </submittedName>
</protein>
<dbReference type="EMBL" id="QEKW01000036">
    <property type="protein sequence ID" value="PVY95467.1"/>
    <property type="molecule type" value="Genomic_DNA"/>
</dbReference>
<dbReference type="AlphaFoldDB" id="A0A2U1E6A2"/>
<gene>
    <name evidence="1" type="ORF">C8D89_1364</name>
</gene>
<dbReference type="Proteomes" id="UP000245639">
    <property type="component" value="Unassembled WGS sequence"/>
</dbReference>
<organism evidence="1 2">
    <name type="scientific">Actinomycetospora cinnamomea</name>
    <dbReference type="NCBI Taxonomy" id="663609"/>
    <lineage>
        <taxon>Bacteria</taxon>
        <taxon>Bacillati</taxon>
        <taxon>Actinomycetota</taxon>
        <taxon>Actinomycetes</taxon>
        <taxon>Pseudonocardiales</taxon>
        <taxon>Pseudonocardiaceae</taxon>
        <taxon>Actinomycetospora</taxon>
    </lineage>
</organism>
<evidence type="ECO:0000313" key="2">
    <source>
        <dbReference type="Proteomes" id="UP000245639"/>
    </source>
</evidence>
<evidence type="ECO:0000313" key="1">
    <source>
        <dbReference type="EMBL" id="PVY95467.1"/>
    </source>
</evidence>
<sequence>MALKERSGESVPRAREYVEAVLGLQFWAHGL</sequence>
<proteinExistence type="predicted"/>
<comment type="caution">
    <text evidence="1">The sequence shown here is derived from an EMBL/GenBank/DDBJ whole genome shotgun (WGS) entry which is preliminary data.</text>
</comment>
<reference evidence="1 2" key="1">
    <citation type="submission" date="2018-04" db="EMBL/GenBank/DDBJ databases">
        <title>Genomic Encyclopedia of Type Strains, Phase IV (KMG-IV): sequencing the most valuable type-strain genomes for metagenomic binning, comparative biology and taxonomic classification.</title>
        <authorList>
            <person name="Goeker M."/>
        </authorList>
    </citation>
    <scope>NUCLEOTIDE SEQUENCE [LARGE SCALE GENOMIC DNA]</scope>
    <source>
        <strain evidence="1 2">DSM 45771</strain>
    </source>
</reference>
<name>A0A2U1E6A2_9PSEU</name>
<accession>A0A2U1E6A2</accession>
<keyword evidence="2" id="KW-1185">Reference proteome</keyword>